<dbReference type="Gene3D" id="1.10.10.10">
    <property type="entry name" value="Winged helix-like DNA-binding domain superfamily/Winged helix DNA-binding domain"/>
    <property type="match status" value="1"/>
</dbReference>
<evidence type="ECO:0000256" key="3">
    <source>
        <dbReference type="ARBA" id="ARBA00023163"/>
    </source>
</evidence>
<dbReference type="PANTHER" id="PTHR33204">
    <property type="entry name" value="TRANSCRIPTIONAL REGULATOR, MARR FAMILY"/>
    <property type="match status" value="1"/>
</dbReference>
<organism evidence="5">
    <name type="scientific">Halalkalibacterium halodurans</name>
    <name type="common">Bacillus halodurans</name>
    <dbReference type="NCBI Taxonomy" id="86665"/>
    <lineage>
        <taxon>Bacteria</taxon>
        <taxon>Bacillati</taxon>
        <taxon>Bacillota</taxon>
        <taxon>Bacilli</taxon>
        <taxon>Bacillales</taxon>
        <taxon>Bacillaceae</taxon>
        <taxon>Halalkalibacterium (ex Joshi et al. 2022)</taxon>
    </lineage>
</organism>
<accession>A0A0M0KDU3</accession>
<keyword evidence="2" id="KW-0238">DNA-binding</keyword>
<keyword evidence="3" id="KW-0804">Transcription</keyword>
<feature type="domain" description="HTH hxlR-type" evidence="4">
    <location>
        <begin position="7"/>
        <end position="102"/>
    </location>
</feature>
<keyword evidence="1" id="KW-0805">Transcription regulation</keyword>
<dbReference type="PANTHER" id="PTHR33204:SF37">
    <property type="entry name" value="HTH-TYPE TRANSCRIPTIONAL REGULATOR YODB"/>
    <property type="match status" value="1"/>
</dbReference>
<dbReference type="InterPro" id="IPR036388">
    <property type="entry name" value="WH-like_DNA-bd_sf"/>
</dbReference>
<dbReference type="InterPro" id="IPR036390">
    <property type="entry name" value="WH_DNA-bd_sf"/>
</dbReference>
<protein>
    <submittedName>
        <fullName evidence="5">HxlR family transcriptional regulator</fullName>
    </submittedName>
</protein>
<evidence type="ECO:0000313" key="5">
    <source>
        <dbReference type="EMBL" id="KOO37006.1"/>
    </source>
</evidence>
<dbReference type="GeneID" id="87596067"/>
<sequence length="102" mass="11913">MDYNTMCPKYEAAIDLLGKKWTGLIIRVLLAGPKRFKDIKAQIPGMSDRILTERMKELEQLEVVIRHVYPEKPVRIEYELTEKGKDLTPVIEAIQQWGEKWA</sequence>
<dbReference type="PROSITE" id="PS51118">
    <property type="entry name" value="HTH_HXLR"/>
    <property type="match status" value="1"/>
</dbReference>
<dbReference type="RefSeq" id="WP_010896686.1">
    <property type="nucleotide sequence ID" value="NZ_CP040441.1"/>
</dbReference>
<evidence type="ECO:0000256" key="2">
    <source>
        <dbReference type="ARBA" id="ARBA00023125"/>
    </source>
</evidence>
<comment type="caution">
    <text evidence="5">The sequence shown here is derived from an EMBL/GenBank/DDBJ whole genome shotgun (WGS) entry which is preliminary data.</text>
</comment>
<name>A0A0M0KDU3_ALKHA</name>
<dbReference type="Pfam" id="PF01638">
    <property type="entry name" value="HxlR"/>
    <property type="match status" value="1"/>
</dbReference>
<proteinExistence type="predicted"/>
<gene>
    <name evidence="5" type="ORF">AMD02_16665</name>
</gene>
<dbReference type="PATRIC" id="fig|136160.3.peg.4291"/>
<dbReference type="AlphaFoldDB" id="A0A0M0KDU3"/>
<dbReference type="EMBL" id="LILD01000003">
    <property type="protein sequence ID" value="KOO37006.1"/>
    <property type="molecule type" value="Genomic_DNA"/>
</dbReference>
<evidence type="ECO:0000256" key="1">
    <source>
        <dbReference type="ARBA" id="ARBA00023015"/>
    </source>
</evidence>
<accession>A0A4Y7WWH7</accession>
<dbReference type="OMA" id="GEQRFNE"/>
<reference evidence="5" key="1">
    <citation type="submission" date="2015-08" db="EMBL/GenBank/DDBJ databases">
        <title>Complete DNA Sequence of Pseudomonas syringae pv. actinidiae, the Causal Agent of Kiwifruit Canker Disease.</title>
        <authorList>
            <person name="Rikkerink E.H.A."/>
            <person name="Fineran P.C."/>
        </authorList>
    </citation>
    <scope>NUCLEOTIDE SEQUENCE</scope>
    <source>
        <strain evidence="5">DSM 13666</strain>
    </source>
</reference>
<dbReference type="GO" id="GO:0003677">
    <property type="term" value="F:DNA binding"/>
    <property type="evidence" value="ECO:0007669"/>
    <property type="project" value="UniProtKB-KW"/>
</dbReference>
<dbReference type="InterPro" id="IPR002577">
    <property type="entry name" value="HTH_HxlR"/>
</dbReference>
<dbReference type="SUPFAM" id="SSF46785">
    <property type="entry name" value="Winged helix' DNA-binding domain"/>
    <property type="match status" value="1"/>
</dbReference>
<evidence type="ECO:0000259" key="4">
    <source>
        <dbReference type="PROSITE" id="PS51118"/>
    </source>
</evidence>